<protein>
    <submittedName>
        <fullName evidence="1">Uncharacterized protein</fullName>
    </submittedName>
</protein>
<dbReference type="Proteomes" id="UP000593571">
    <property type="component" value="Unassembled WGS sequence"/>
</dbReference>
<dbReference type="AlphaFoldDB" id="A0A7J8JGJ2"/>
<evidence type="ECO:0000313" key="2">
    <source>
        <dbReference type="Proteomes" id="UP000593571"/>
    </source>
</evidence>
<reference evidence="1 2" key="1">
    <citation type="journal article" date="2020" name="Nature">
        <title>Six reference-quality genomes reveal evolution of bat adaptations.</title>
        <authorList>
            <person name="Jebb D."/>
            <person name="Huang Z."/>
            <person name="Pippel M."/>
            <person name="Hughes G.M."/>
            <person name="Lavrichenko K."/>
            <person name="Devanna P."/>
            <person name="Winkler S."/>
            <person name="Jermiin L.S."/>
            <person name="Skirmuntt E.C."/>
            <person name="Katzourakis A."/>
            <person name="Burkitt-Gray L."/>
            <person name="Ray D.A."/>
            <person name="Sullivan K.A.M."/>
            <person name="Roscito J.G."/>
            <person name="Kirilenko B.M."/>
            <person name="Davalos L.M."/>
            <person name="Corthals A.P."/>
            <person name="Power M.L."/>
            <person name="Jones G."/>
            <person name="Ransome R.D."/>
            <person name="Dechmann D.K.N."/>
            <person name="Locatelli A.G."/>
            <person name="Puechmaille S.J."/>
            <person name="Fedrigo O."/>
            <person name="Jarvis E.D."/>
            <person name="Hiller M."/>
            <person name="Vernes S.C."/>
            <person name="Myers E.W."/>
            <person name="Teeling E.C."/>
        </authorList>
    </citation>
    <scope>NUCLEOTIDE SEQUENCE [LARGE SCALE GENOMIC DNA]</scope>
    <source>
        <strain evidence="1">MRouAeg1</strain>
        <tissue evidence="1">Muscle</tissue>
    </source>
</reference>
<accession>A0A7J8JGJ2</accession>
<organism evidence="1 2">
    <name type="scientific">Rousettus aegyptiacus</name>
    <name type="common">Egyptian fruit bat</name>
    <name type="synonym">Pteropus aegyptiacus</name>
    <dbReference type="NCBI Taxonomy" id="9407"/>
    <lineage>
        <taxon>Eukaryota</taxon>
        <taxon>Metazoa</taxon>
        <taxon>Chordata</taxon>
        <taxon>Craniata</taxon>
        <taxon>Vertebrata</taxon>
        <taxon>Euteleostomi</taxon>
        <taxon>Mammalia</taxon>
        <taxon>Eutheria</taxon>
        <taxon>Laurasiatheria</taxon>
        <taxon>Chiroptera</taxon>
        <taxon>Yinpterochiroptera</taxon>
        <taxon>Pteropodoidea</taxon>
        <taxon>Pteropodidae</taxon>
        <taxon>Rousettinae</taxon>
        <taxon>Rousettus</taxon>
    </lineage>
</organism>
<sequence length="124" mass="13543">MFRLIMFQLRRHGPFSPLCSELGRGETAKALLLLSLAWCCLLGTTFSLVSKRWVYSRGFPESQIIVPEWAHSGCEAASLGDRIWEVGVGPVPVPAGVRLLETVGRRTAEKLDAASLSGTDDTLL</sequence>
<proteinExistence type="predicted"/>
<name>A0A7J8JGJ2_ROUAE</name>
<evidence type="ECO:0000313" key="1">
    <source>
        <dbReference type="EMBL" id="KAF6496014.1"/>
    </source>
</evidence>
<dbReference type="EMBL" id="JACASE010000002">
    <property type="protein sequence ID" value="KAF6496014.1"/>
    <property type="molecule type" value="Genomic_DNA"/>
</dbReference>
<keyword evidence="2" id="KW-1185">Reference proteome</keyword>
<gene>
    <name evidence="1" type="ORF">HJG63_010279</name>
</gene>
<comment type="caution">
    <text evidence="1">The sequence shown here is derived from an EMBL/GenBank/DDBJ whole genome shotgun (WGS) entry which is preliminary data.</text>
</comment>